<name>K1Q692_MAGGI</name>
<accession>K1Q692</accession>
<evidence type="ECO:0000256" key="1">
    <source>
        <dbReference type="SAM" id="MobiDB-lite"/>
    </source>
</evidence>
<gene>
    <name evidence="2" type="ORF">CGI_10022199</name>
</gene>
<organism evidence="2">
    <name type="scientific">Magallana gigas</name>
    <name type="common">Pacific oyster</name>
    <name type="synonym">Crassostrea gigas</name>
    <dbReference type="NCBI Taxonomy" id="29159"/>
    <lineage>
        <taxon>Eukaryota</taxon>
        <taxon>Metazoa</taxon>
        <taxon>Spiralia</taxon>
        <taxon>Lophotrochozoa</taxon>
        <taxon>Mollusca</taxon>
        <taxon>Bivalvia</taxon>
        <taxon>Autobranchia</taxon>
        <taxon>Pteriomorphia</taxon>
        <taxon>Ostreida</taxon>
        <taxon>Ostreoidea</taxon>
        <taxon>Ostreidae</taxon>
        <taxon>Magallana</taxon>
    </lineage>
</organism>
<protein>
    <submittedName>
        <fullName evidence="2">Uncharacterized protein</fullName>
    </submittedName>
</protein>
<sequence length="165" mass="18612">MHNTGNVNRTYHNLFLTNFDFINERPSTTSIPNTRPNSAESTKKPSFIPGNHKAKEVNIKSGEYSDISDLDDYDEMLVKASQDAETNRAKSDGKRYLQYREDISKCVTGGLKSRKTAPTIVGAYENPTYPERCIVSPYEKYISLSLDKWYDDGPVGVHPLQQTVA</sequence>
<evidence type="ECO:0000313" key="2">
    <source>
        <dbReference type="EMBL" id="EKC32167.1"/>
    </source>
</evidence>
<dbReference type="InParanoid" id="K1Q692"/>
<reference evidence="2" key="1">
    <citation type="journal article" date="2012" name="Nature">
        <title>The oyster genome reveals stress adaptation and complexity of shell formation.</title>
        <authorList>
            <person name="Zhang G."/>
            <person name="Fang X."/>
            <person name="Guo X."/>
            <person name="Li L."/>
            <person name="Luo R."/>
            <person name="Xu F."/>
            <person name="Yang P."/>
            <person name="Zhang L."/>
            <person name="Wang X."/>
            <person name="Qi H."/>
            <person name="Xiong Z."/>
            <person name="Que H."/>
            <person name="Xie Y."/>
            <person name="Holland P.W."/>
            <person name="Paps J."/>
            <person name="Zhu Y."/>
            <person name="Wu F."/>
            <person name="Chen Y."/>
            <person name="Wang J."/>
            <person name="Peng C."/>
            <person name="Meng J."/>
            <person name="Yang L."/>
            <person name="Liu J."/>
            <person name="Wen B."/>
            <person name="Zhang N."/>
            <person name="Huang Z."/>
            <person name="Zhu Q."/>
            <person name="Feng Y."/>
            <person name="Mount A."/>
            <person name="Hedgecock D."/>
            <person name="Xu Z."/>
            <person name="Liu Y."/>
            <person name="Domazet-Loso T."/>
            <person name="Du Y."/>
            <person name="Sun X."/>
            <person name="Zhang S."/>
            <person name="Liu B."/>
            <person name="Cheng P."/>
            <person name="Jiang X."/>
            <person name="Li J."/>
            <person name="Fan D."/>
            <person name="Wang W."/>
            <person name="Fu W."/>
            <person name="Wang T."/>
            <person name="Wang B."/>
            <person name="Zhang J."/>
            <person name="Peng Z."/>
            <person name="Li Y."/>
            <person name="Li N."/>
            <person name="Wang J."/>
            <person name="Chen M."/>
            <person name="He Y."/>
            <person name="Tan F."/>
            <person name="Song X."/>
            <person name="Zheng Q."/>
            <person name="Huang R."/>
            <person name="Yang H."/>
            <person name="Du X."/>
            <person name="Chen L."/>
            <person name="Yang M."/>
            <person name="Gaffney P.M."/>
            <person name="Wang S."/>
            <person name="Luo L."/>
            <person name="She Z."/>
            <person name="Ming Y."/>
            <person name="Huang W."/>
            <person name="Zhang S."/>
            <person name="Huang B."/>
            <person name="Zhang Y."/>
            <person name="Qu T."/>
            <person name="Ni P."/>
            <person name="Miao G."/>
            <person name="Wang J."/>
            <person name="Wang Q."/>
            <person name="Steinberg C.E."/>
            <person name="Wang H."/>
            <person name="Li N."/>
            <person name="Qian L."/>
            <person name="Zhang G."/>
            <person name="Li Y."/>
            <person name="Yang H."/>
            <person name="Liu X."/>
            <person name="Wang J."/>
            <person name="Yin Y."/>
            <person name="Wang J."/>
        </authorList>
    </citation>
    <scope>NUCLEOTIDE SEQUENCE [LARGE SCALE GENOMIC DNA]</scope>
    <source>
        <strain evidence="2">05x7-T-G4-1.051#20</strain>
    </source>
</reference>
<proteinExistence type="predicted"/>
<feature type="compositionally biased region" description="Polar residues" evidence="1">
    <location>
        <begin position="27"/>
        <end position="40"/>
    </location>
</feature>
<feature type="region of interest" description="Disordered" evidence="1">
    <location>
        <begin position="27"/>
        <end position="51"/>
    </location>
</feature>
<dbReference type="AlphaFoldDB" id="K1Q692"/>
<dbReference type="HOGENOM" id="CLU_1612416_0_0_1"/>
<dbReference type="EMBL" id="JH815938">
    <property type="protein sequence ID" value="EKC32167.1"/>
    <property type="molecule type" value="Genomic_DNA"/>
</dbReference>